<reference evidence="5 6" key="1">
    <citation type="journal article" date="2011" name="Proc. Natl. Acad. Sci. U.S.A.">
        <title>Niche of harmful alga Aureococcus anophagefferens revealed through ecogenomics.</title>
        <authorList>
            <person name="Gobler C.J."/>
            <person name="Berry D.L."/>
            <person name="Dyhrman S.T."/>
            <person name="Wilhelm S.W."/>
            <person name="Salamov A."/>
            <person name="Lobanov A.V."/>
            <person name="Zhang Y."/>
            <person name="Collier J.L."/>
            <person name="Wurch L.L."/>
            <person name="Kustka A.B."/>
            <person name="Dill B.D."/>
            <person name="Shah M."/>
            <person name="VerBerkmoes N.C."/>
            <person name="Kuo A."/>
            <person name="Terry A."/>
            <person name="Pangilinan J."/>
            <person name="Lindquist E.A."/>
            <person name="Lucas S."/>
            <person name="Paulsen I.T."/>
            <person name="Hattenrath-Lehmann T.K."/>
            <person name="Talmage S.C."/>
            <person name="Walker E.A."/>
            <person name="Koch F."/>
            <person name="Burson A.M."/>
            <person name="Marcoval M.A."/>
            <person name="Tang Y.Z."/>
            <person name="Lecleir G.R."/>
            <person name="Coyne K.J."/>
            <person name="Berg G.M."/>
            <person name="Bertrand E.M."/>
            <person name="Saito M.A."/>
            <person name="Gladyshev V.N."/>
            <person name="Grigoriev I.V."/>
        </authorList>
    </citation>
    <scope>NUCLEOTIDE SEQUENCE [LARGE SCALE GENOMIC DNA]</scope>
    <source>
        <strain evidence="6">CCMP 1984</strain>
    </source>
</reference>
<feature type="chain" id="PRO_5012338904" description="Acyltransferase 3 domain-containing protein" evidence="3">
    <location>
        <begin position="16"/>
        <end position="1263"/>
    </location>
</feature>
<accession>F0YJ38</accession>
<proteinExistence type="predicted"/>
<feature type="transmembrane region" description="Helical" evidence="2">
    <location>
        <begin position="1185"/>
        <end position="1210"/>
    </location>
</feature>
<feature type="transmembrane region" description="Helical" evidence="2">
    <location>
        <begin position="1217"/>
        <end position="1239"/>
    </location>
</feature>
<dbReference type="InterPro" id="IPR002656">
    <property type="entry name" value="Acyl_transf_3_dom"/>
</dbReference>
<dbReference type="EMBL" id="GL833146">
    <property type="protein sequence ID" value="EGB04855.1"/>
    <property type="molecule type" value="Genomic_DNA"/>
</dbReference>
<feature type="region of interest" description="Disordered" evidence="1">
    <location>
        <begin position="43"/>
        <end position="70"/>
    </location>
</feature>
<keyword evidence="3" id="KW-0732">Signal</keyword>
<dbReference type="OrthoDB" id="535128at2759"/>
<name>F0YJ38_AURAN</name>
<evidence type="ECO:0000256" key="3">
    <source>
        <dbReference type="SAM" id="SignalP"/>
    </source>
</evidence>
<dbReference type="InterPro" id="IPR011604">
    <property type="entry name" value="PDDEXK-like_dom_sf"/>
</dbReference>
<evidence type="ECO:0000313" key="6">
    <source>
        <dbReference type="Proteomes" id="UP000002729"/>
    </source>
</evidence>
<gene>
    <name evidence="5" type="ORF">AURANDRAFT_72414</name>
</gene>
<feature type="signal peptide" evidence="3">
    <location>
        <begin position="1"/>
        <end position="15"/>
    </location>
</feature>
<dbReference type="GO" id="GO:0016747">
    <property type="term" value="F:acyltransferase activity, transferring groups other than amino-acyl groups"/>
    <property type="evidence" value="ECO:0007669"/>
    <property type="project" value="InterPro"/>
</dbReference>
<dbReference type="RefSeq" id="XP_009040412.1">
    <property type="nucleotide sequence ID" value="XM_009042164.1"/>
</dbReference>
<feature type="transmembrane region" description="Helical" evidence="2">
    <location>
        <begin position="945"/>
        <end position="966"/>
    </location>
</feature>
<dbReference type="KEGG" id="aaf:AURANDRAFT_72414"/>
<dbReference type="InterPro" id="IPR052728">
    <property type="entry name" value="O2_lipid_transport_reg"/>
</dbReference>
<feature type="transmembrane region" description="Helical" evidence="2">
    <location>
        <begin position="813"/>
        <end position="837"/>
    </location>
</feature>
<dbReference type="Proteomes" id="UP000002729">
    <property type="component" value="Unassembled WGS sequence"/>
</dbReference>
<feature type="domain" description="Acyltransferase 3" evidence="4">
    <location>
        <begin position="522"/>
        <end position="873"/>
    </location>
</feature>
<dbReference type="PANTHER" id="PTHR11161:SF0">
    <property type="entry name" value="O-ACYLTRANSFERASE LIKE PROTEIN"/>
    <property type="match status" value="1"/>
</dbReference>
<protein>
    <recommendedName>
        <fullName evidence="4">Acyltransferase 3 domain-containing protein</fullName>
    </recommendedName>
</protein>
<dbReference type="eggNOG" id="KOG3700">
    <property type="taxonomic scope" value="Eukaryota"/>
</dbReference>
<keyword evidence="6" id="KW-1185">Reference proteome</keyword>
<feature type="transmembrane region" description="Helical" evidence="2">
    <location>
        <begin position="891"/>
        <end position="914"/>
    </location>
</feature>
<feature type="transmembrane region" description="Helical" evidence="2">
    <location>
        <begin position="555"/>
        <end position="579"/>
    </location>
</feature>
<keyword evidence="2" id="KW-0472">Membrane</keyword>
<keyword evidence="2" id="KW-0812">Transmembrane</keyword>
<feature type="transmembrane region" description="Helical" evidence="2">
    <location>
        <begin position="600"/>
        <end position="619"/>
    </location>
</feature>
<dbReference type="InParanoid" id="F0YJ38"/>
<feature type="transmembrane region" description="Helical" evidence="2">
    <location>
        <begin position="783"/>
        <end position="801"/>
    </location>
</feature>
<feature type="compositionally biased region" description="Basic residues" evidence="1">
    <location>
        <begin position="49"/>
        <end position="62"/>
    </location>
</feature>
<dbReference type="AlphaFoldDB" id="F0YJ38"/>
<dbReference type="Gene3D" id="3.90.320.10">
    <property type="match status" value="1"/>
</dbReference>
<keyword evidence="2" id="KW-1133">Transmembrane helix</keyword>
<dbReference type="Pfam" id="PF01757">
    <property type="entry name" value="Acyl_transf_3"/>
    <property type="match status" value="1"/>
</dbReference>
<organism evidence="6">
    <name type="scientific">Aureococcus anophagefferens</name>
    <name type="common">Harmful bloom alga</name>
    <dbReference type="NCBI Taxonomy" id="44056"/>
    <lineage>
        <taxon>Eukaryota</taxon>
        <taxon>Sar</taxon>
        <taxon>Stramenopiles</taxon>
        <taxon>Ochrophyta</taxon>
        <taxon>Pelagophyceae</taxon>
        <taxon>Pelagomonadales</taxon>
        <taxon>Pelagomonadaceae</taxon>
        <taxon>Aureococcus</taxon>
    </lineage>
</organism>
<evidence type="ECO:0000259" key="4">
    <source>
        <dbReference type="Pfam" id="PF01757"/>
    </source>
</evidence>
<evidence type="ECO:0000313" key="5">
    <source>
        <dbReference type="EMBL" id="EGB04855.1"/>
    </source>
</evidence>
<evidence type="ECO:0000256" key="2">
    <source>
        <dbReference type="SAM" id="Phobius"/>
    </source>
</evidence>
<dbReference type="GeneID" id="20228697"/>
<sequence>MRISLPLLMSALVRGFAPPSVVFRAIERGEALAAADDAMDVDAPVAPQKKAKKAKTKKRRAAPKAQPRRGSAANVYWRAIPMRAVRAHPLYRSLPPQREVVARGASSNAPKLAVAAALEQDTWRWDALHAGRLTGARVAAACGLLEADAALKLRVPRSLSGHGRAVAAAQHLRHRVDAEGVVAAVFAEGDYDDEKLGDASCWAPGRGLYAVDYVGGLDGTARAFRDPSSARMAWGKTQEGVGVLAAVNFIDARHRGACVVAETGMLPGEHADAAIAELLEAAWLPPGGAGVACLEALRFRLAEAAKRPPPRAATAVPIGASPDGVVVYGDGSLDVLEVKSVAPFSRATGAASMELRDRGPHDALATWHVPQLMLEIHAAGSLCGGAVVASVSATRGACFLRVPRDDAYIRAMLDLLDAFYERFCGGGDADPPACFNADLPGFDDFVDRTNAIAANATLLGRTDGVAVDTDPLLAKPATGCIGVVDDAVAAAASNGHPWNPVPHLRAMWFRSDSGRADSSAPLDGLRALAFLWVVQYHVSLAITDANTGLPILNALVWQGSCGVSLFFVLSGFLVGRVFDRLLARKGAAFRPAYGTFLYRRFVRIWPALMASVLVVQLYATARNFPDDAWWSACGTNELAGALLRNGLFLFDTSAVFVDAPGCVVNQVTWSVSCEFQYYLLTPFFIYAYRHSSKLAASGAVVLALVASLAYRAVVLARHPSWTESNPWNDPKTFGASDAFELAYVSAWGRGAEYCCGILAFFAADALEDRPDARRALFRPLSQAAVFGTWAVVQVYGLWYRLAYLDDFHASWEIFDFVFGFFLVAAVAAYVVVDVVGGESRGFLALLRRCLAAGCFYPIASVSYTGYLFQYAAIMQFKIAPDVLDATASVGAYYAVVLHATSACCAVGLVASLLVERPAMAVGKLLEGGASTPPKTPRRPAAGDRALVAAAVAIAAVVAVGLGVLAADPSKAIGARDGNVAPATPPDAPPDLHAAATFVFPVECASYDDDGVYPNDVCTNHDVLFCNENCGPGSLCDQLGCADACVFDADWADGKVYDAGATSWGAPCVLGALADLDAACAGTYAPGAPPSASHDAGPARATPLGWDEDGLTASCESHAWCAACPESNAYCAAFGAAVGTVALSTQRFLRDFEGACASLAAWDGESALSLLGAWTSSAFSMVSQPFFASAAAAALAFSFFVGFFSLIFFASQGASSPYFFFASASSALQPAASAFMTIWLRAPAAASAFSSSTRALHDARNCAL</sequence>
<feature type="transmembrane region" description="Helical" evidence="2">
    <location>
        <begin position="849"/>
        <end position="871"/>
    </location>
</feature>
<dbReference type="PANTHER" id="PTHR11161">
    <property type="entry name" value="O-ACYLTRANSFERASE"/>
    <property type="match status" value="1"/>
</dbReference>
<evidence type="ECO:0000256" key="1">
    <source>
        <dbReference type="SAM" id="MobiDB-lite"/>
    </source>
</evidence>
<feature type="transmembrane region" description="Helical" evidence="2">
    <location>
        <begin position="694"/>
        <end position="713"/>
    </location>
</feature>